<keyword evidence="3" id="KW-1185">Reference proteome</keyword>
<protein>
    <submittedName>
        <fullName evidence="2">Uncharacterized protein</fullName>
    </submittedName>
</protein>
<name>A0AAV2E7M6_9ROSI</name>
<gene>
    <name evidence="2" type="ORF">LTRI10_LOCUS23083</name>
</gene>
<organism evidence="2 3">
    <name type="scientific">Linum trigynum</name>
    <dbReference type="NCBI Taxonomy" id="586398"/>
    <lineage>
        <taxon>Eukaryota</taxon>
        <taxon>Viridiplantae</taxon>
        <taxon>Streptophyta</taxon>
        <taxon>Embryophyta</taxon>
        <taxon>Tracheophyta</taxon>
        <taxon>Spermatophyta</taxon>
        <taxon>Magnoliopsida</taxon>
        <taxon>eudicotyledons</taxon>
        <taxon>Gunneridae</taxon>
        <taxon>Pentapetalae</taxon>
        <taxon>rosids</taxon>
        <taxon>fabids</taxon>
        <taxon>Malpighiales</taxon>
        <taxon>Linaceae</taxon>
        <taxon>Linum</taxon>
    </lineage>
</organism>
<dbReference type="EMBL" id="OZ034817">
    <property type="protein sequence ID" value="CAL1381718.1"/>
    <property type="molecule type" value="Genomic_DNA"/>
</dbReference>
<dbReference type="Proteomes" id="UP001497516">
    <property type="component" value="Chromosome 4"/>
</dbReference>
<feature type="region of interest" description="Disordered" evidence="1">
    <location>
        <begin position="1"/>
        <end position="120"/>
    </location>
</feature>
<dbReference type="AlphaFoldDB" id="A0AAV2E7M6"/>
<reference evidence="2 3" key="1">
    <citation type="submission" date="2024-04" db="EMBL/GenBank/DDBJ databases">
        <authorList>
            <person name="Fracassetti M."/>
        </authorList>
    </citation>
    <scope>NUCLEOTIDE SEQUENCE [LARGE SCALE GENOMIC DNA]</scope>
</reference>
<sequence length="147" mass="15434">MAEGRRAAWWAEPGGKAGREEVGGRRAAGGSRAGREQRAETNQAGVTWAEQGRAGSPAVGPNPVGPRLVGPNPVGPRLVGPNPVNRNWSGRNWSDHDRTGPAVGVSEPGEQQGLPGSARPVRRVLWAPSFFCNAAGRREGTQEDVDG</sequence>
<evidence type="ECO:0000313" key="2">
    <source>
        <dbReference type="EMBL" id="CAL1381718.1"/>
    </source>
</evidence>
<accession>A0AAV2E7M6</accession>
<evidence type="ECO:0000313" key="3">
    <source>
        <dbReference type="Proteomes" id="UP001497516"/>
    </source>
</evidence>
<evidence type="ECO:0000256" key="1">
    <source>
        <dbReference type="SAM" id="MobiDB-lite"/>
    </source>
</evidence>
<proteinExistence type="predicted"/>